<gene>
    <name evidence="2" type="ORF">SAMN05660976_04383</name>
</gene>
<keyword evidence="3" id="KW-1185">Reference proteome</keyword>
<dbReference type="Proteomes" id="UP000198953">
    <property type="component" value="Unassembled WGS sequence"/>
</dbReference>
<dbReference type="InterPro" id="IPR005303">
    <property type="entry name" value="MOCOS_middle"/>
</dbReference>
<dbReference type="InterPro" id="IPR011037">
    <property type="entry name" value="Pyrv_Knase-like_insert_dom_sf"/>
</dbReference>
<feature type="domain" description="MOSC" evidence="1">
    <location>
        <begin position="93"/>
        <end position="275"/>
    </location>
</feature>
<dbReference type="SUPFAM" id="SSF50800">
    <property type="entry name" value="PK beta-barrel domain-like"/>
    <property type="match status" value="2"/>
</dbReference>
<protein>
    <recommendedName>
        <fullName evidence="1">MOSC domain-containing protein</fullName>
    </recommendedName>
</protein>
<evidence type="ECO:0000313" key="2">
    <source>
        <dbReference type="EMBL" id="SEM17154.1"/>
    </source>
</evidence>
<evidence type="ECO:0000259" key="1">
    <source>
        <dbReference type="PROSITE" id="PS51340"/>
    </source>
</evidence>
<dbReference type="Gene3D" id="2.40.33.20">
    <property type="entry name" value="PK beta-barrel domain-like"/>
    <property type="match status" value="1"/>
</dbReference>
<dbReference type="RefSeq" id="WP_055507172.1">
    <property type="nucleotide sequence ID" value="NZ_BBZG01000004.1"/>
</dbReference>
<organism evidence="2 3">
    <name type="scientific">Nonomuraea pusilla</name>
    <dbReference type="NCBI Taxonomy" id="46177"/>
    <lineage>
        <taxon>Bacteria</taxon>
        <taxon>Bacillati</taxon>
        <taxon>Actinomycetota</taxon>
        <taxon>Actinomycetes</taxon>
        <taxon>Streptosporangiales</taxon>
        <taxon>Streptosporangiaceae</taxon>
        <taxon>Nonomuraea</taxon>
    </lineage>
</organism>
<evidence type="ECO:0000313" key="3">
    <source>
        <dbReference type="Proteomes" id="UP000198953"/>
    </source>
</evidence>
<proteinExistence type="predicted"/>
<dbReference type="AlphaFoldDB" id="A0A1H7W727"/>
<dbReference type="Pfam" id="PF03476">
    <property type="entry name" value="MOSC_N"/>
    <property type="match status" value="1"/>
</dbReference>
<reference evidence="2 3" key="1">
    <citation type="submission" date="2016-10" db="EMBL/GenBank/DDBJ databases">
        <authorList>
            <person name="de Groot N.N."/>
        </authorList>
    </citation>
    <scope>NUCLEOTIDE SEQUENCE [LARGE SCALE GENOMIC DNA]</scope>
    <source>
        <strain evidence="2 3">DSM 43357</strain>
    </source>
</reference>
<dbReference type="EMBL" id="FOBF01000010">
    <property type="protein sequence ID" value="SEM17154.1"/>
    <property type="molecule type" value="Genomic_DNA"/>
</dbReference>
<dbReference type="PROSITE" id="PS51340">
    <property type="entry name" value="MOSC"/>
    <property type="match status" value="1"/>
</dbReference>
<dbReference type="GO" id="GO:0030170">
    <property type="term" value="F:pyridoxal phosphate binding"/>
    <property type="evidence" value="ECO:0007669"/>
    <property type="project" value="InterPro"/>
</dbReference>
<dbReference type="OrthoDB" id="9793178at2"/>
<dbReference type="Pfam" id="PF03473">
    <property type="entry name" value="MOSC"/>
    <property type="match status" value="1"/>
</dbReference>
<dbReference type="GO" id="GO:0030151">
    <property type="term" value="F:molybdenum ion binding"/>
    <property type="evidence" value="ECO:0007669"/>
    <property type="project" value="InterPro"/>
</dbReference>
<accession>A0A1H7W727</accession>
<sequence>MRIRTIFRYPVKSMLGEEVAESGLSARGLDGDRARAVLDVATGLIASAKNPRLWRGLLAVEGAAAPGDEELSALLGREVRLVDVPPGDARLERSVPEEVLDRGVEAEVPATLSTLGGAAPEGTFFDFAPIHLVTTSTLAAIGALSPRGVVEAVRYRPNLVVETGGWSGGDLGGGFAEAGGRGGGDLGGGFAENAWVGRELRVGEDAVLEVIAPSPRCAVPTLEHGGLGRDPEALRVPARHNRVPVLDLGPHPCAGVYARVVEPGRIRRGDPVRLVPGP</sequence>
<dbReference type="STRING" id="46177.SAMN05660976_04383"/>
<dbReference type="GO" id="GO:0003824">
    <property type="term" value="F:catalytic activity"/>
    <property type="evidence" value="ECO:0007669"/>
    <property type="project" value="InterPro"/>
</dbReference>
<name>A0A1H7W727_9ACTN</name>
<dbReference type="InterPro" id="IPR005302">
    <property type="entry name" value="MoCF_Sase_C"/>
</dbReference>